<dbReference type="InterPro" id="IPR044800">
    <property type="entry name" value="LEC2-like"/>
</dbReference>
<dbReference type="EMBL" id="OU466859">
    <property type="protein sequence ID" value="CAH2052654.1"/>
    <property type="molecule type" value="Genomic_DNA"/>
</dbReference>
<evidence type="ECO:0000256" key="2">
    <source>
        <dbReference type="ARBA" id="ARBA00023015"/>
    </source>
</evidence>
<reference evidence="7 8" key="1">
    <citation type="submission" date="2022-03" db="EMBL/GenBank/DDBJ databases">
        <authorList>
            <person name="Nunn A."/>
            <person name="Chopra R."/>
            <person name="Nunn A."/>
            <person name="Contreras Garrido A."/>
        </authorList>
    </citation>
    <scope>NUCLEOTIDE SEQUENCE [LARGE SCALE GENOMIC DNA]</scope>
</reference>
<feature type="compositionally biased region" description="Pro residues" evidence="6">
    <location>
        <begin position="357"/>
        <end position="369"/>
    </location>
</feature>
<dbReference type="Proteomes" id="UP000836841">
    <property type="component" value="Chromosome 3"/>
</dbReference>
<feature type="region of interest" description="Disordered" evidence="6">
    <location>
        <begin position="394"/>
        <end position="418"/>
    </location>
</feature>
<dbReference type="Gene3D" id="2.40.330.10">
    <property type="entry name" value="DNA-binding pseudobarrel domain"/>
    <property type="match status" value="1"/>
</dbReference>
<evidence type="ECO:0000256" key="6">
    <source>
        <dbReference type="SAM" id="MobiDB-lite"/>
    </source>
</evidence>
<evidence type="ECO:0000313" key="7">
    <source>
        <dbReference type="EMBL" id="CAH2052654.1"/>
    </source>
</evidence>
<feature type="compositionally biased region" description="Polar residues" evidence="6">
    <location>
        <begin position="347"/>
        <end position="356"/>
    </location>
</feature>
<evidence type="ECO:0000256" key="5">
    <source>
        <dbReference type="ARBA" id="ARBA00023242"/>
    </source>
</evidence>
<comment type="subcellular location">
    <subcellularLocation>
        <location evidence="1">Nucleus</location>
    </subcellularLocation>
</comment>
<dbReference type="SUPFAM" id="SSF101936">
    <property type="entry name" value="DNA-binding pseudobarrel domain"/>
    <property type="match status" value="1"/>
</dbReference>
<gene>
    <name evidence="7" type="ORF">TAV2_LOCUS8804</name>
</gene>
<evidence type="ECO:0000313" key="8">
    <source>
        <dbReference type="Proteomes" id="UP000836841"/>
    </source>
</evidence>
<feature type="compositionally biased region" description="Pro residues" evidence="6">
    <location>
        <begin position="396"/>
        <end position="411"/>
    </location>
</feature>
<dbReference type="InterPro" id="IPR015300">
    <property type="entry name" value="DNA-bd_pseudobarrel_sf"/>
</dbReference>
<feature type="region of interest" description="Disordered" evidence="6">
    <location>
        <begin position="326"/>
        <end position="377"/>
    </location>
</feature>
<evidence type="ECO:0000256" key="3">
    <source>
        <dbReference type="ARBA" id="ARBA00023125"/>
    </source>
</evidence>
<sequence length="642" mass="70999">MKSLHVVTNGGDLAEGCGILAGDANEAVLMDGMDDVGREIWLDHDHGGDRNHGHGHHEDDDLIVHHDPSIFYGDLPTLPDFPCMSSSSSSSTSPAPVNAIVSSASSSSAASSSTSSAASWAILRSDGEDPTHNQNQYGSGNCDVDSSAALQSTASMEIPLENGQGFGGGDCIDMMETFGYMDLLDSNEFFDTSAIFSQDDDTPNPNLMDQTLERQDQVVVPIMENNNNSGGEDMQMMNSSLEQDDDLASVFLEWLKNNKETVSAEDLRKVKIKKATIESAARRLGGGKEAMKQLLKLILEWVQTNHLQRRRTSTNINNNLSYQQSYQQDPFQNPNPNHNNNNLIPPSDQTCFSPSTWVPPPQQPPPPPQQAFVSDPGFGYMSYPPPEYLPMLESPPSWPPPPPPPSGPMPPQQFSMPPNSQFSPFQDPGGGFNGYNMNPYQYPYLPSGQMRDQRLLRLCSSATKEARKKRMARQRRFLTHHHRHNNNNSSQNQTQLGESCAAVTPQLNPVAANATGGTWMYWPNVPVMPPQGSAQLPAMETQLPTIDRAGSASAMPRQQVVPDRRQGWKPEKNLRFLLQKVLKQSDVGNLGRIVLPKKEAETHLPELEARDGISLAMEDIGTSRVWNMRYRRLCENKRAPRR</sequence>
<keyword evidence="8" id="KW-1185">Reference proteome</keyword>
<protein>
    <submittedName>
        <fullName evidence="7">Uncharacterized protein</fullName>
    </submittedName>
</protein>
<dbReference type="AlphaFoldDB" id="A0AAU9RWG8"/>
<dbReference type="GO" id="GO:0003677">
    <property type="term" value="F:DNA binding"/>
    <property type="evidence" value="ECO:0007669"/>
    <property type="project" value="UniProtKB-KW"/>
</dbReference>
<proteinExistence type="predicted"/>
<keyword evidence="2" id="KW-0805">Transcription regulation</keyword>
<dbReference type="GO" id="GO:0003700">
    <property type="term" value="F:DNA-binding transcription factor activity"/>
    <property type="evidence" value="ECO:0007669"/>
    <property type="project" value="InterPro"/>
</dbReference>
<name>A0AAU9RWG8_THLAR</name>
<accession>A0AAU9RWG8</accession>
<dbReference type="GO" id="GO:0005634">
    <property type="term" value="C:nucleus"/>
    <property type="evidence" value="ECO:0007669"/>
    <property type="project" value="UniProtKB-SubCell"/>
</dbReference>
<keyword evidence="5" id="KW-0539">Nucleus</keyword>
<evidence type="ECO:0000256" key="4">
    <source>
        <dbReference type="ARBA" id="ARBA00023163"/>
    </source>
</evidence>
<dbReference type="PANTHER" id="PTHR31140:SF81">
    <property type="entry name" value="B3 DOMAIN-CONTAINING TRANSCRIPTION FACTOR ABI3"/>
    <property type="match status" value="1"/>
</dbReference>
<keyword evidence="3" id="KW-0238">DNA-binding</keyword>
<organism evidence="7 8">
    <name type="scientific">Thlaspi arvense</name>
    <name type="common">Field penny-cress</name>
    <dbReference type="NCBI Taxonomy" id="13288"/>
    <lineage>
        <taxon>Eukaryota</taxon>
        <taxon>Viridiplantae</taxon>
        <taxon>Streptophyta</taxon>
        <taxon>Embryophyta</taxon>
        <taxon>Tracheophyta</taxon>
        <taxon>Spermatophyta</taxon>
        <taxon>Magnoliopsida</taxon>
        <taxon>eudicotyledons</taxon>
        <taxon>Gunneridae</taxon>
        <taxon>Pentapetalae</taxon>
        <taxon>rosids</taxon>
        <taxon>malvids</taxon>
        <taxon>Brassicales</taxon>
        <taxon>Brassicaceae</taxon>
        <taxon>Thlaspideae</taxon>
        <taxon>Thlaspi</taxon>
    </lineage>
</organism>
<feature type="compositionally biased region" description="Low complexity" evidence="6">
    <location>
        <begin position="326"/>
        <end position="346"/>
    </location>
</feature>
<keyword evidence="4" id="KW-0804">Transcription</keyword>
<evidence type="ECO:0000256" key="1">
    <source>
        <dbReference type="ARBA" id="ARBA00004123"/>
    </source>
</evidence>
<dbReference type="PANTHER" id="PTHR31140">
    <property type="entry name" value="B3 DOMAIN-CONTAINING TRANSCRIPTION FACTOR ABI3"/>
    <property type="match status" value="1"/>
</dbReference>